<feature type="transmembrane region" description="Helical" evidence="9">
    <location>
        <begin position="313"/>
        <end position="331"/>
    </location>
</feature>
<dbReference type="GO" id="GO:0016020">
    <property type="term" value="C:membrane"/>
    <property type="evidence" value="ECO:0007669"/>
    <property type="project" value="InterPro"/>
</dbReference>
<dbReference type="EC" id="2.7.13.3" evidence="2"/>
<dbReference type="InterPro" id="IPR036890">
    <property type="entry name" value="HATPase_C_sf"/>
</dbReference>
<proteinExistence type="predicted"/>
<keyword evidence="3" id="KW-0597">Phosphoprotein</keyword>
<feature type="transmembrane region" description="Helical" evidence="9">
    <location>
        <begin position="371"/>
        <end position="388"/>
    </location>
</feature>
<gene>
    <name evidence="11" type="ORF">ABNN70_03690</name>
</gene>
<keyword evidence="9" id="KW-0472">Membrane</keyword>
<keyword evidence="6 11" id="KW-0418">Kinase</keyword>
<dbReference type="Gene3D" id="2.30.42.10">
    <property type="match status" value="1"/>
</dbReference>
<dbReference type="EMBL" id="CP159510">
    <property type="protein sequence ID" value="XCJ17615.1"/>
    <property type="molecule type" value="Genomic_DNA"/>
</dbReference>
<dbReference type="PANTHER" id="PTHR24421">
    <property type="entry name" value="NITRATE/NITRITE SENSOR PROTEIN NARX-RELATED"/>
    <property type="match status" value="1"/>
</dbReference>
<sequence length="776" mass="88040">MQNEISRQLQKHLFFISMITVIVLVLHFTISIIDKPYIGVYTEHTDQGYTVQSVAPFSWGSSAHIRPGDRILSVDGKLPSKVKSMTAYEMIGQAGHIDLLRENEVIRLSVDQSVSKSAMFFFLVIPAAFFLICFSFACFLHMKKEINPAVPVLIALLIVVSPLLLEMSANARHDSWSLKVTSFSLVFTLILLVHFMRVYFGSFGFFLLSRWLLGCLYLCGGLIVLHSIFIEDRSVSAYYPQELIFSVFVFLLLCVLLARLYRRIEGSEYRRMIQLLMAGFFLTLFPFVAFYALPNMLTGTSPLPVEWTTPFALLLPLTLCIPVLSGVFIDMSFEISRLGYYSLLSFCMTLVTLSVFLIFIREQLAGNPGEIMSLGILVFSTGILALYVREYLDHWLRKHEGAEKRARQESLNRFLQWSKTEYTLDHVALMLREIVTSHLPALHAEVVRIGSDKEVRTLNGNKNRITEWTSRLQDHTEPVSGMWKSPSGMAVLLKQRKDENLLLVCIWRKPVKMLNLEERMWLETLLNYAKVVIENLDQTDRLLHALRRMETDRSRIPPEMNRFLFSLSEYERKQLARDLHDTAVQDQLAIAREIDMKIRKTEDAKIKGMLTYARERVLDIAGDLRKIIRAWYPEPALKKGPGPALNELIEQVSLSAGFFLETHIDPIPKGLKREGALCLYRAAQELLDHVAAHTGARHVFLAVRFDGAHVLLIYRDDGAGIDDSQIDPSFSTMGLPGLISRVEGLGGSIRLTQAQEKPAPGGLAVRIDLPAGNDNK</sequence>
<evidence type="ECO:0000256" key="5">
    <source>
        <dbReference type="ARBA" id="ARBA00022741"/>
    </source>
</evidence>
<evidence type="ECO:0000259" key="10">
    <source>
        <dbReference type="Pfam" id="PF07730"/>
    </source>
</evidence>
<protein>
    <recommendedName>
        <fullName evidence="2">histidine kinase</fullName>
        <ecNumber evidence="2">2.7.13.3</ecNumber>
    </recommendedName>
</protein>
<keyword evidence="9" id="KW-1133">Transmembrane helix</keyword>
<dbReference type="GO" id="GO:0000155">
    <property type="term" value="F:phosphorelay sensor kinase activity"/>
    <property type="evidence" value="ECO:0007669"/>
    <property type="project" value="InterPro"/>
</dbReference>
<feature type="transmembrane region" description="Helical" evidence="9">
    <location>
        <begin position="211"/>
        <end position="230"/>
    </location>
</feature>
<dbReference type="GO" id="GO:0046983">
    <property type="term" value="F:protein dimerization activity"/>
    <property type="evidence" value="ECO:0007669"/>
    <property type="project" value="InterPro"/>
</dbReference>
<feature type="transmembrane region" description="Helical" evidence="9">
    <location>
        <begin position="118"/>
        <end position="139"/>
    </location>
</feature>
<evidence type="ECO:0000256" key="6">
    <source>
        <dbReference type="ARBA" id="ARBA00022777"/>
    </source>
</evidence>
<dbReference type="RefSeq" id="WP_353948780.1">
    <property type="nucleotide sequence ID" value="NZ_CP159510.1"/>
</dbReference>
<dbReference type="InterPro" id="IPR011712">
    <property type="entry name" value="Sig_transdc_His_kin_sub3_dim/P"/>
</dbReference>
<dbReference type="Gene3D" id="3.30.565.10">
    <property type="entry name" value="Histidine kinase-like ATPase, C-terminal domain"/>
    <property type="match status" value="1"/>
</dbReference>
<evidence type="ECO:0000256" key="9">
    <source>
        <dbReference type="SAM" id="Phobius"/>
    </source>
</evidence>
<dbReference type="PANTHER" id="PTHR24421:SF10">
    <property type="entry name" value="NITRATE_NITRITE SENSOR PROTEIN NARQ"/>
    <property type="match status" value="1"/>
</dbReference>
<feature type="transmembrane region" description="Helical" evidence="9">
    <location>
        <begin position="338"/>
        <end position="359"/>
    </location>
</feature>
<accession>A0AAU8II43</accession>
<feature type="transmembrane region" description="Helical" evidence="9">
    <location>
        <begin position="12"/>
        <end position="33"/>
    </location>
</feature>
<evidence type="ECO:0000256" key="1">
    <source>
        <dbReference type="ARBA" id="ARBA00000085"/>
    </source>
</evidence>
<dbReference type="GO" id="GO:0005524">
    <property type="term" value="F:ATP binding"/>
    <property type="evidence" value="ECO:0007669"/>
    <property type="project" value="UniProtKB-KW"/>
</dbReference>
<keyword evidence="7" id="KW-0067">ATP-binding</keyword>
<evidence type="ECO:0000256" key="3">
    <source>
        <dbReference type="ARBA" id="ARBA00022553"/>
    </source>
</evidence>
<feature type="transmembrane region" description="Helical" evidence="9">
    <location>
        <begin position="146"/>
        <end position="164"/>
    </location>
</feature>
<keyword evidence="8" id="KW-0902">Two-component regulatory system</keyword>
<dbReference type="AlphaFoldDB" id="A0AAU8II43"/>
<name>A0AAU8II43_9BACL</name>
<evidence type="ECO:0000256" key="4">
    <source>
        <dbReference type="ARBA" id="ARBA00022679"/>
    </source>
</evidence>
<feature type="transmembrane region" description="Helical" evidence="9">
    <location>
        <begin position="273"/>
        <end position="293"/>
    </location>
</feature>
<keyword evidence="4" id="KW-0808">Transferase</keyword>
<dbReference type="SUPFAM" id="SSF55874">
    <property type="entry name" value="ATPase domain of HSP90 chaperone/DNA topoisomerase II/histidine kinase"/>
    <property type="match status" value="1"/>
</dbReference>
<evidence type="ECO:0000256" key="7">
    <source>
        <dbReference type="ARBA" id="ARBA00022840"/>
    </source>
</evidence>
<dbReference type="InterPro" id="IPR036034">
    <property type="entry name" value="PDZ_sf"/>
</dbReference>
<dbReference type="Pfam" id="PF07730">
    <property type="entry name" value="HisKA_3"/>
    <property type="match status" value="1"/>
</dbReference>
<keyword evidence="5" id="KW-0547">Nucleotide-binding</keyword>
<feature type="transmembrane region" description="Helical" evidence="9">
    <location>
        <begin position="242"/>
        <end position="261"/>
    </location>
</feature>
<dbReference type="SUPFAM" id="SSF50156">
    <property type="entry name" value="PDZ domain-like"/>
    <property type="match status" value="1"/>
</dbReference>
<dbReference type="CDD" id="cd16917">
    <property type="entry name" value="HATPase_UhpB-NarQ-NarX-like"/>
    <property type="match status" value="1"/>
</dbReference>
<feature type="domain" description="Signal transduction histidine kinase subgroup 3 dimerisation and phosphoacceptor" evidence="10">
    <location>
        <begin position="571"/>
        <end position="633"/>
    </location>
</feature>
<comment type="catalytic activity">
    <reaction evidence="1">
        <text>ATP + protein L-histidine = ADP + protein N-phospho-L-histidine.</text>
        <dbReference type="EC" id="2.7.13.3"/>
    </reaction>
</comment>
<evidence type="ECO:0000313" key="11">
    <source>
        <dbReference type="EMBL" id="XCJ17615.1"/>
    </source>
</evidence>
<evidence type="ECO:0000256" key="8">
    <source>
        <dbReference type="ARBA" id="ARBA00023012"/>
    </source>
</evidence>
<organism evidence="11">
    <name type="scientific">Sporolactobacillus sp. Y61</name>
    <dbReference type="NCBI Taxonomy" id="3160863"/>
    <lineage>
        <taxon>Bacteria</taxon>
        <taxon>Bacillati</taxon>
        <taxon>Bacillota</taxon>
        <taxon>Bacilli</taxon>
        <taxon>Bacillales</taxon>
        <taxon>Sporolactobacillaceae</taxon>
        <taxon>Sporolactobacillus</taxon>
    </lineage>
</organism>
<keyword evidence="9" id="KW-0812">Transmembrane</keyword>
<evidence type="ECO:0000256" key="2">
    <source>
        <dbReference type="ARBA" id="ARBA00012438"/>
    </source>
</evidence>
<dbReference type="InterPro" id="IPR050482">
    <property type="entry name" value="Sensor_HK_TwoCompSys"/>
</dbReference>
<feature type="transmembrane region" description="Helical" evidence="9">
    <location>
        <begin position="176"/>
        <end position="199"/>
    </location>
</feature>
<reference evidence="11" key="1">
    <citation type="submission" date="2024-06" db="EMBL/GenBank/DDBJ databases">
        <authorList>
            <person name="Fan A."/>
            <person name="Zhang F.Y."/>
            <person name="Zhang L."/>
        </authorList>
    </citation>
    <scope>NUCLEOTIDE SEQUENCE</scope>
    <source>
        <strain evidence="11">Y61</strain>
    </source>
</reference>